<dbReference type="NCBIfam" id="NF010621">
    <property type="entry name" value="PRK14014.1"/>
    <property type="match status" value="1"/>
</dbReference>
<dbReference type="Pfam" id="PF01553">
    <property type="entry name" value="Acyltransferase"/>
    <property type="match status" value="1"/>
</dbReference>
<dbReference type="SMART" id="SM00563">
    <property type="entry name" value="PlsC"/>
    <property type="match status" value="1"/>
</dbReference>
<evidence type="ECO:0000256" key="1">
    <source>
        <dbReference type="SAM" id="Phobius"/>
    </source>
</evidence>
<keyword evidence="1" id="KW-0812">Transmembrane</keyword>
<keyword evidence="1" id="KW-1133">Transmembrane helix</keyword>
<proteinExistence type="predicted"/>
<evidence type="ECO:0000313" key="4">
    <source>
        <dbReference type="Proteomes" id="UP000679575"/>
    </source>
</evidence>
<gene>
    <name evidence="3" type="ORF">KDN34_15805</name>
</gene>
<dbReference type="InterPro" id="IPR002123">
    <property type="entry name" value="Plipid/glycerol_acylTrfase"/>
</dbReference>
<dbReference type="PANTHER" id="PTHR10983:SF16">
    <property type="entry name" value="LYSOCARDIOLIPIN ACYLTRANSFERASE 1"/>
    <property type="match status" value="1"/>
</dbReference>
<keyword evidence="3" id="KW-0808">Transferase</keyword>
<dbReference type="PANTHER" id="PTHR10983">
    <property type="entry name" value="1-ACYLGLYCEROL-3-PHOSPHATE ACYLTRANSFERASE-RELATED"/>
    <property type="match status" value="1"/>
</dbReference>
<organism evidence="3 4">
    <name type="scientific">Shewanella yunxiaonensis</name>
    <dbReference type="NCBI Taxonomy" id="2829809"/>
    <lineage>
        <taxon>Bacteria</taxon>
        <taxon>Pseudomonadati</taxon>
        <taxon>Pseudomonadota</taxon>
        <taxon>Gammaproteobacteria</taxon>
        <taxon>Alteromonadales</taxon>
        <taxon>Shewanellaceae</taxon>
        <taxon>Shewanella</taxon>
    </lineage>
</organism>
<reference evidence="3 4" key="1">
    <citation type="submission" date="2021-04" db="EMBL/GenBank/DDBJ databases">
        <title>Novel species identification of genus Shewanella.</title>
        <authorList>
            <person name="Liu G."/>
        </authorList>
    </citation>
    <scope>NUCLEOTIDE SEQUENCE [LARGE SCALE GENOMIC DNA]</scope>
    <source>
        <strain evidence="3 4">FJAT-54481</strain>
    </source>
</reference>
<dbReference type="SUPFAM" id="SSF69593">
    <property type="entry name" value="Glycerol-3-phosphate (1)-acyltransferase"/>
    <property type="match status" value="1"/>
</dbReference>
<dbReference type="Proteomes" id="UP000679575">
    <property type="component" value="Chromosome"/>
</dbReference>
<keyword evidence="4" id="KW-1185">Reference proteome</keyword>
<dbReference type="EMBL" id="CP073587">
    <property type="protein sequence ID" value="QUN05629.1"/>
    <property type="molecule type" value="Genomic_DNA"/>
</dbReference>
<keyword evidence="3" id="KW-0012">Acyltransferase</keyword>
<protein>
    <submittedName>
        <fullName evidence="3">Acyltransferase</fullName>
    </submittedName>
</protein>
<dbReference type="CDD" id="cd07990">
    <property type="entry name" value="LPLAT_LCLAT1-like"/>
    <property type="match status" value="1"/>
</dbReference>
<accession>A0ABX7YTH9</accession>
<feature type="domain" description="Phospholipid/glycerol acyltransferase" evidence="2">
    <location>
        <begin position="96"/>
        <end position="238"/>
    </location>
</feature>
<evidence type="ECO:0000259" key="2">
    <source>
        <dbReference type="SMART" id="SM00563"/>
    </source>
</evidence>
<dbReference type="RefSeq" id="WP_212594657.1">
    <property type="nucleotide sequence ID" value="NZ_CP073587.1"/>
</dbReference>
<feature type="transmembrane region" description="Helical" evidence="1">
    <location>
        <begin position="14"/>
        <end position="46"/>
    </location>
</feature>
<name>A0ABX7YTH9_9GAMM</name>
<sequence length="308" mass="36263">MAKFPSCDGVYTLYFIRGCLAFCCYVINTLLWCIPILLGSLVKLLFPIKQLQQGCRRFLDRCATGWISTNGIIEKLFHPLKIHVDAMPALSVNEWYMVIANHQSWVDILVLQRLLNRKIPFLKFFLKQQLIYVPVLGLAWWALDFPFMRRYTTAQLKKNPKLRGKDIEITRKACTKFKHRPVSVMNFVEGTRFRPAKHQRQNSPYRHLLRPRAGGLAFALSAMGEQIHKLLDVTIYYPQKRPTFWEYISGHLPEVYVHVELQEISQDMRGDYMNDREFKQHFQEQLNQIWHHKDDVLERLQAQAKGDA</sequence>
<keyword evidence="1" id="KW-0472">Membrane</keyword>
<evidence type="ECO:0000313" key="3">
    <source>
        <dbReference type="EMBL" id="QUN05629.1"/>
    </source>
</evidence>
<dbReference type="GO" id="GO:0016746">
    <property type="term" value="F:acyltransferase activity"/>
    <property type="evidence" value="ECO:0007669"/>
    <property type="project" value="UniProtKB-KW"/>
</dbReference>